<dbReference type="EMBL" id="SAWY01000001">
    <property type="protein sequence ID" value="TPH19191.1"/>
    <property type="molecule type" value="Genomic_DNA"/>
</dbReference>
<reference evidence="2 3" key="1">
    <citation type="submission" date="2019-01" db="EMBL/GenBank/DDBJ databases">
        <title>Litorilituus lipolytica sp. nov., isolated from intertidal sand of the Yellow Sea in China.</title>
        <authorList>
            <person name="Liu A."/>
        </authorList>
    </citation>
    <scope>NUCLEOTIDE SEQUENCE [LARGE SCALE GENOMIC DNA]</scope>
    <source>
        <strain evidence="2 3">RZ04</strain>
    </source>
</reference>
<dbReference type="PANTHER" id="PTHR38834">
    <property type="entry name" value="PERIPLASMIC SUBSTRATE BINDING PROTEIN FAMILY 3"/>
    <property type="match status" value="1"/>
</dbReference>
<dbReference type="Gene3D" id="3.40.190.10">
    <property type="entry name" value="Periplasmic binding protein-like II"/>
    <property type="match status" value="2"/>
</dbReference>
<keyword evidence="3" id="KW-1185">Reference proteome</keyword>
<dbReference type="PANTHER" id="PTHR38834:SF3">
    <property type="entry name" value="SOLUTE-BINDING PROTEIN FAMILY 3_N-TERMINAL DOMAIN-CONTAINING PROTEIN"/>
    <property type="match status" value="1"/>
</dbReference>
<dbReference type="Pfam" id="PF00497">
    <property type="entry name" value="SBP_bac_3"/>
    <property type="match status" value="1"/>
</dbReference>
<dbReference type="SUPFAM" id="SSF53850">
    <property type="entry name" value="Periplasmic binding protein-like II"/>
    <property type="match status" value="1"/>
</dbReference>
<accession>A0A502LAB3</accession>
<dbReference type="OrthoDB" id="8587856at2"/>
<evidence type="ECO:0000259" key="1">
    <source>
        <dbReference type="SMART" id="SM00062"/>
    </source>
</evidence>
<protein>
    <submittedName>
        <fullName evidence="2">ABC transporter substrate-binding protein</fullName>
    </submittedName>
</protein>
<organism evidence="2 3">
    <name type="scientific">Litorilituus lipolyticus</name>
    <dbReference type="NCBI Taxonomy" id="2491017"/>
    <lineage>
        <taxon>Bacteria</taxon>
        <taxon>Pseudomonadati</taxon>
        <taxon>Pseudomonadota</taxon>
        <taxon>Gammaproteobacteria</taxon>
        <taxon>Alteromonadales</taxon>
        <taxon>Colwelliaceae</taxon>
        <taxon>Litorilituus</taxon>
    </lineage>
</organism>
<comment type="caution">
    <text evidence="2">The sequence shown here is derived from an EMBL/GenBank/DDBJ whole genome shotgun (WGS) entry which is preliminary data.</text>
</comment>
<evidence type="ECO:0000313" key="3">
    <source>
        <dbReference type="Proteomes" id="UP000315303"/>
    </source>
</evidence>
<dbReference type="RefSeq" id="WP_140600712.1">
    <property type="nucleotide sequence ID" value="NZ_SAWY01000001.1"/>
</dbReference>
<evidence type="ECO:0000313" key="2">
    <source>
        <dbReference type="EMBL" id="TPH19191.1"/>
    </source>
</evidence>
<dbReference type="SMART" id="SM00062">
    <property type="entry name" value="PBPb"/>
    <property type="match status" value="1"/>
</dbReference>
<sequence length="274" mass="31425">MRNIRTSLIFIAFSLYSHYVSAQHKDILVYAEQLAPFQFQENDGKLTGLAIDVLNELNRTTVTSTSVQLVSWARAYKEVLETPNSMIISIARTAKRENKFQWIGCIVKTSPSFWGLKSQFKNAQLTFEEIKQYSVAVSRNSNDDNYLKKHNFHHVYRLVYEEKAIEMVFKERVDLFIASKATLPSVTSSLTLDIDDIIAVHQIKDRPTYINFAFNKDSSPELVKLYQNAFAMIVKSGKLQKLQKKWGLVNTNATSQYQAENANRTNSLAHHCET</sequence>
<dbReference type="AlphaFoldDB" id="A0A502LAB3"/>
<name>A0A502LAB3_9GAMM</name>
<dbReference type="InterPro" id="IPR001638">
    <property type="entry name" value="Solute-binding_3/MltF_N"/>
</dbReference>
<dbReference type="Proteomes" id="UP000315303">
    <property type="component" value="Unassembled WGS sequence"/>
</dbReference>
<gene>
    <name evidence="2" type="ORF">EPA86_00230</name>
</gene>
<proteinExistence type="predicted"/>
<feature type="domain" description="Solute-binding protein family 3/N-terminal" evidence="1">
    <location>
        <begin position="26"/>
        <end position="250"/>
    </location>
</feature>